<proteinExistence type="inferred from homology"/>
<evidence type="ECO:0000313" key="8">
    <source>
        <dbReference type="EMBL" id="KAJ6216221.1"/>
    </source>
</evidence>
<evidence type="ECO:0000256" key="7">
    <source>
        <dbReference type="SAM" id="MobiDB-lite"/>
    </source>
</evidence>
<comment type="similarity">
    <text evidence="2">Belongs to the eukaryotic ribosomal protein P1/P2 family.</text>
</comment>
<dbReference type="AlphaFoldDB" id="A0A9Q0RKE0"/>
<sequence length="114" mass="11675">MRYVAAYLLATLGGNKSPSKDDLSKILSSVGVEVDGEKLEKVISELKDKSVEELITKGSEKLASVPSGGGAVAAAPAAAGGDAPAGDAGKDSKKEAKKEESEEEDDDMGFGLFD</sequence>
<keyword evidence="4" id="KW-0687">Ribonucleoprotein</keyword>
<dbReference type="GO" id="GO:0002182">
    <property type="term" value="P:cytoplasmic translational elongation"/>
    <property type="evidence" value="ECO:0007669"/>
    <property type="project" value="InterPro"/>
</dbReference>
<dbReference type="GO" id="GO:0022625">
    <property type="term" value="C:cytosolic large ribosomal subunit"/>
    <property type="evidence" value="ECO:0007669"/>
    <property type="project" value="InterPro"/>
</dbReference>
<reference evidence="8" key="1">
    <citation type="submission" date="2022-12" db="EMBL/GenBank/DDBJ databases">
        <title>Genome assemblies of Blomia tropicalis.</title>
        <authorList>
            <person name="Cui Y."/>
        </authorList>
    </citation>
    <scope>NUCLEOTIDE SEQUENCE</scope>
    <source>
        <tissue evidence="8">Adult mites</tissue>
    </source>
</reference>
<dbReference type="CDD" id="cd05833">
    <property type="entry name" value="Ribosomal_P2"/>
    <property type="match status" value="1"/>
</dbReference>
<keyword evidence="9" id="KW-1185">Reference proteome</keyword>
<evidence type="ECO:0000256" key="6">
    <source>
        <dbReference type="ARBA" id="ARBA00035443"/>
    </source>
</evidence>
<evidence type="ECO:0000256" key="3">
    <source>
        <dbReference type="ARBA" id="ARBA00022980"/>
    </source>
</evidence>
<feature type="compositionally biased region" description="Basic and acidic residues" evidence="7">
    <location>
        <begin position="88"/>
        <end position="100"/>
    </location>
</feature>
<feature type="compositionally biased region" description="Low complexity" evidence="7">
    <location>
        <begin position="72"/>
        <end position="87"/>
    </location>
</feature>
<evidence type="ECO:0000256" key="5">
    <source>
        <dbReference type="ARBA" id="ARBA00035301"/>
    </source>
</evidence>
<dbReference type="EMBL" id="JAPWDV010000003">
    <property type="protein sequence ID" value="KAJ6216221.1"/>
    <property type="molecule type" value="Genomic_DNA"/>
</dbReference>
<dbReference type="PANTHER" id="PTHR21141:SF5">
    <property type="entry name" value="LARGE RIBOSOMAL SUBUNIT PROTEIN P2"/>
    <property type="match status" value="1"/>
</dbReference>
<dbReference type="HAMAP" id="MF_01478">
    <property type="entry name" value="Ribosomal_L12_arch"/>
    <property type="match status" value="1"/>
</dbReference>
<keyword evidence="3" id="KW-0689">Ribosomal protein</keyword>
<dbReference type="OMA" id="DIMAQGI"/>
<name>A0A9Q0RKE0_BLOTA</name>
<evidence type="ECO:0000256" key="1">
    <source>
        <dbReference type="ARBA" id="ARBA00003362"/>
    </source>
</evidence>
<comment type="caution">
    <text evidence="8">The sequence shown here is derived from an EMBL/GenBank/DDBJ whole genome shotgun (WGS) entry which is preliminary data.</text>
</comment>
<dbReference type="GO" id="GO:0003735">
    <property type="term" value="F:structural constituent of ribosome"/>
    <property type="evidence" value="ECO:0007669"/>
    <property type="project" value="InterPro"/>
</dbReference>
<organism evidence="8 9">
    <name type="scientific">Blomia tropicalis</name>
    <name type="common">Mite</name>
    <dbReference type="NCBI Taxonomy" id="40697"/>
    <lineage>
        <taxon>Eukaryota</taxon>
        <taxon>Metazoa</taxon>
        <taxon>Ecdysozoa</taxon>
        <taxon>Arthropoda</taxon>
        <taxon>Chelicerata</taxon>
        <taxon>Arachnida</taxon>
        <taxon>Acari</taxon>
        <taxon>Acariformes</taxon>
        <taxon>Sarcoptiformes</taxon>
        <taxon>Astigmata</taxon>
        <taxon>Glycyphagoidea</taxon>
        <taxon>Echimyopodidae</taxon>
        <taxon>Blomia</taxon>
    </lineage>
</organism>
<evidence type="ECO:0000313" key="9">
    <source>
        <dbReference type="Proteomes" id="UP001142055"/>
    </source>
</evidence>
<dbReference type="InterPro" id="IPR038716">
    <property type="entry name" value="P1/P2_N_sf"/>
</dbReference>
<dbReference type="InterPro" id="IPR027534">
    <property type="entry name" value="Ribosomal_P1/P2"/>
</dbReference>
<dbReference type="InterPro" id="IPR044076">
    <property type="entry name" value="Ribosomal_P2"/>
</dbReference>
<dbReference type="FunFam" id="1.10.10.1410:FF:000002">
    <property type="entry name" value="60S acidic ribosomal protein P2"/>
    <property type="match status" value="1"/>
</dbReference>
<dbReference type="OrthoDB" id="1227494at2759"/>
<dbReference type="Pfam" id="PF00428">
    <property type="entry name" value="Ribosomal_60s"/>
    <property type="match status" value="1"/>
</dbReference>
<gene>
    <name evidence="8" type="ORF">RDWZM_007378</name>
</gene>
<comment type="function">
    <text evidence="1">Plays an important role in the elongation step of protein synthesis.</text>
</comment>
<dbReference type="Proteomes" id="UP001142055">
    <property type="component" value="Chromosome 3"/>
</dbReference>
<dbReference type="Gene3D" id="1.10.10.1410">
    <property type="match status" value="1"/>
</dbReference>
<feature type="region of interest" description="Disordered" evidence="7">
    <location>
        <begin position="59"/>
        <end position="114"/>
    </location>
</feature>
<evidence type="ECO:0000256" key="2">
    <source>
        <dbReference type="ARBA" id="ARBA00005436"/>
    </source>
</evidence>
<evidence type="ECO:0000256" key="4">
    <source>
        <dbReference type="ARBA" id="ARBA00023274"/>
    </source>
</evidence>
<protein>
    <recommendedName>
        <fullName evidence="5">Large ribosomal subunit protein P2</fullName>
    </recommendedName>
    <alternativeName>
        <fullName evidence="6">60S acidic ribosomal protein P2</fullName>
    </alternativeName>
</protein>
<accession>A0A9Q0RKE0</accession>
<dbReference type="PANTHER" id="PTHR21141">
    <property type="entry name" value="60S ACIDIC RIBOSOMAL PROTEIN FAMILY MEMBER"/>
    <property type="match status" value="1"/>
</dbReference>